<keyword evidence="2" id="KW-1185">Reference proteome</keyword>
<name>A0ABR1F6U9_9ASCO</name>
<dbReference type="Proteomes" id="UP001498771">
    <property type="component" value="Unassembled WGS sequence"/>
</dbReference>
<sequence length="91" mass="10466">MFCLILLMYSISIERLLFRTKFLFLSVFLLLFSCHSVDCAVLCLCFCLFHVMPSFLYSSIWHVGRIMWVGCNGSGVKLNIIDHVNYIVGCC</sequence>
<accession>A0ABR1F6U9</accession>
<evidence type="ECO:0000313" key="1">
    <source>
        <dbReference type="EMBL" id="KAK7205564.1"/>
    </source>
</evidence>
<organism evidence="1 2">
    <name type="scientific">Myxozyma melibiosi</name>
    <dbReference type="NCBI Taxonomy" id="54550"/>
    <lineage>
        <taxon>Eukaryota</taxon>
        <taxon>Fungi</taxon>
        <taxon>Dikarya</taxon>
        <taxon>Ascomycota</taxon>
        <taxon>Saccharomycotina</taxon>
        <taxon>Lipomycetes</taxon>
        <taxon>Lipomycetales</taxon>
        <taxon>Lipomycetaceae</taxon>
        <taxon>Myxozyma</taxon>
    </lineage>
</organism>
<reference evidence="1 2" key="1">
    <citation type="submission" date="2024-03" db="EMBL/GenBank/DDBJ databases">
        <title>Genome-scale model development and genomic sequencing of the oleaginous clade Lipomyces.</title>
        <authorList>
            <consortium name="Lawrence Berkeley National Laboratory"/>
            <person name="Czajka J.J."/>
            <person name="Han Y."/>
            <person name="Kim J."/>
            <person name="Mondo S.J."/>
            <person name="Hofstad B.A."/>
            <person name="Robles A."/>
            <person name="Haridas S."/>
            <person name="Riley R."/>
            <person name="LaButti K."/>
            <person name="Pangilinan J."/>
            <person name="Andreopoulos W."/>
            <person name="Lipzen A."/>
            <person name="Yan J."/>
            <person name="Wang M."/>
            <person name="Ng V."/>
            <person name="Grigoriev I.V."/>
            <person name="Spatafora J.W."/>
            <person name="Magnuson J.K."/>
            <person name="Baker S.E."/>
            <person name="Pomraning K.R."/>
        </authorList>
    </citation>
    <scope>NUCLEOTIDE SEQUENCE [LARGE SCALE GENOMIC DNA]</scope>
    <source>
        <strain evidence="1 2">Phaff 52-87</strain>
    </source>
</reference>
<protein>
    <submittedName>
        <fullName evidence="1">Uncharacterized protein</fullName>
    </submittedName>
</protein>
<comment type="caution">
    <text evidence="1">The sequence shown here is derived from an EMBL/GenBank/DDBJ whole genome shotgun (WGS) entry which is preliminary data.</text>
</comment>
<gene>
    <name evidence="1" type="ORF">BZA70DRAFT_163320</name>
</gene>
<dbReference type="RefSeq" id="XP_064768597.1">
    <property type="nucleotide sequence ID" value="XM_064909804.1"/>
</dbReference>
<evidence type="ECO:0000313" key="2">
    <source>
        <dbReference type="Proteomes" id="UP001498771"/>
    </source>
</evidence>
<proteinExistence type="predicted"/>
<dbReference type="GeneID" id="90035316"/>
<dbReference type="EMBL" id="JBBJBU010000005">
    <property type="protein sequence ID" value="KAK7205564.1"/>
    <property type="molecule type" value="Genomic_DNA"/>
</dbReference>